<reference evidence="2 3" key="1">
    <citation type="submission" date="2020-04" db="EMBL/GenBank/DDBJ databases">
        <authorList>
            <person name="Yin C."/>
        </authorList>
    </citation>
    <scope>NUCLEOTIDE SEQUENCE [LARGE SCALE GENOMIC DNA]</scope>
    <source>
        <strain evidence="2 3">Ak56</strain>
    </source>
</reference>
<dbReference type="InterPro" id="IPR001387">
    <property type="entry name" value="Cro/C1-type_HTH"/>
</dbReference>
<dbReference type="Pfam" id="PF01381">
    <property type="entry name" value="HTH_3"/>
    <property type="match status" value="1"/>
</dbReference>
<comment type="caution">
    <text evidence="2">The sequence shown here is derived from an EMBL/GenBank/DDBJ whole genome shotgun (WGS) entry which is preliminary data.</text>
</comment>
<organism evidence="2 3">
    <name type="scientific">Chitinophaga eiseniae</name>
    <dbReference type="NCBI Taxonomy" id="634771"/>
    <lineage>
        <taxon>Bacteria</taxon>
        <taxon>Pseudomonadati</taxon>
        <taxon>Bacteroidota</taxon>
        <taxon>Chitinophagia</taxon>
        <taxon>Chitinophagales</taxon>
        <taxon>Chitinophagaceae</taxon>
        <taxon>Chitinophaga</taxon>
    </lineage>
</organism>
<dbReference type="SMART" id="SM00530">
    <property type="entry name" value="HTH_XRE"/>
    <property type="match status" value="1"/>
</dbReference>
<proteinExistence type="predicted"/>
<dbReference type="Proteomes" id="UP000552864">
    <property type="component" value="Unassembled WGS sequence"/>
</dbReference>
<dbReference type="InterPro" id="IPR010982">
    <property type="entry name" value="Lambda_DNA-bd_dom_sf"/>
</dbReference>
<dbReference type="PROSITE" id="PS50943">
    <property type="entry name" value="HTH_CROC1"/>
    <property type="match status" value="1"/>
</dbReference>
<evidence type="ECO:0000313" key="2">
    <source>
        <dbReference type="EMBL" id="NLR82272.1"/>
    </source>
</evidence>
<keyword evidence="3" id="KW-1185">Reference proteome</keyword>
<protein>
    <submittedName>
        <fullName evidence="2">Helix-turn-helix transcriptional regulator</fullName>
    </submittedName>
</protein>
<evidence type="ECO:0000313" key="3">
    <source>
        <dbReference type="Proteomes" id="UP000552864"/>
    </source>
</evidence>
<dbReference type="GO" id="GO:0003677">
    <property type="term" value="F:DNA binding"/>
    <property type="evidence" value="ECO:0007669"/>
    <property type="project" value="InterPro"/>
</dbReference>
<dbReference type="CDD" id="cd00093">
    <property type="entry name" value="HTH_XRE"/>
    <property type="match status" value="1"/>
</dbReference>
<feature type="domain" description="HTH cro/C1-type" evidence="1">
    <location>
        <begin position="16"/>
        <end position="70"/>
    </location>
</feature>
<gene>
    <name evidence="2" type="ORF">HGH91_26890</name>
</gene>
<evidence type="ECO:0000259" key="1">
    <source>
        <dbReference type="PROSITE" id="PS50943"/>
    </source>
</evidence>
<dbReference type="RefSeq" id="WP_168742209.1">
    <property type="nucleotide sequence ID" value="NZ_JABAHZ010000009.1"/>
</dbReference>
<accession>A0A847SXI0</accession>
<sequence length="79" mass="8768">MATDKKVEIVEFGRKVQHYRKALGWSQDELAAVAGIEPKQVSKVERGASDIRLSTAMKLIWALKVAPNDVIPFSLSESK</sequence>
<dbReference type="Gene3D" id="1.10.260.40">
    <property type="entry name" value="lambda repressor-like DNA-binding domains"/>
    <property type="match status" value="1"/>
</dbReference>
<dbReference type="EMBL" id="JABAHZ010000009">
    <property type="protein sequence ID" value="NLR82272.1"/>
    <property type="molecule type" value="Genomic_DNA"/>
</dbReference>
<dbReference type="SUPFAM" id="SSF47413">
    <property type="entry name" value="lambda repressor-like DNA-binding domains"/>
    <property type="match status" value="1"/>
</dbReference>
<name>A0A847SXI0_9BACT</name>
<dbReference type="AlphaFoldDB" id="A0A847SXI0"/>